<evidence type="ECO:0000256" key="1">
    <source>
        <dbReference type="ARBA" id="ARBA00004571"/>
    </source>
</evidence>
<gene>
    <name evidence="13" type="ORF">F3N42_15335</name>
</gene>
<dbReference type="PANTHER" id="PTHR47234">
    <property type="match status" value="1"/>
</dbReference>
<keyword evidence="14" id="KW-1185">Reference proteome</keyword>
<dbReference type="InterPro" id="IPR000531">
    <property type="entry name" value="Beta-barrel_TonB"/>
</dbReference>
<keyword evidence="6 8" id="KW-0472">Membrane</keyword>
<protein>
    <submittedName>
        <fullName evidence="13">TonB-dependent receptor</fullName>
    </submittedName>
</protein>
<evidence type="ECO:0000256" key="9">
    <source>
        <dbReference type="RuleBase" id="RU003357"/>
    </source>
</evidence>
<comment type="subcellular location">
    <subcellularLocation>
        <location evidence="1 8">Cell outer membrane</location>
        <topology evidence="1 8">Multi-pass membrane protein</topology>
    </subcellularLocation>
</comment>
<evidence type="ECO:0000256" key="2">
    <source>
        <dbReference type="ARBA" id="ARBA00022448"/>
    </source>
</evidence>
<dbReference type="RefSeq" id="WP_150865782.1">
    <property type="nucleotide sequence ID" value="NZ_VYXP01000014.1"/>
</dbReference>
<evidence type="ECO:0000256" key="10">
    <source>
        <dbReference type="SAM" id="SignalP"/>
    </source>
</evidence>
<dbReference type="InterPro" id="IPR039426">
    <property type="entry name" value="TonB-dep_rcpt-like"/>
</dbReference>
<dbReference type="InterPro" id="IPR036942">
    <property type="entry name" value="Beta-barrel_TonB_sf"/>
</dbReference>
<keyword evidence="3 8" id="KW-1134">Transmembrane beta strand</keyword>
<evidence type="ECO:0000259" key="11">
    <source>
        <dbReference type="Pfam" id="PF00593"/>
    </source>
</evidence>
<organism evidence="13 14">
    <name type="scientific">Marinihelvus fidelis</name>
    <dbReference type="NCBI Taxonomy" id="2613842"/>
    <lineage>
        <taxon>Bacteria</taxon>
        <taxon>Pseudomonadati</taxon>
        <taxon>Pseudomonadota</taxon>
        <taxon>Gammaproteobacteria</taxon>
        <taxon>Chromatiales</taxon>
        <taxon>Wenzhouxiangellaceae</taxon>
        <taxon>Marinihelvus</taxon>
    </lineage>
</organism>
<dbReference type="Proteomes" id="UP000325372">
    <property type="component" value="Unassembled WGS sequence"/>
</dbReference>
<comment type="caution">
    <text evidence="13">The sequence shown here is derived from an EMBL/GenBank/DDBJ whole genome shotgun (WGS) entry which is preliminary data.</text>
</comment>
<dbReference type="SUPFAM" id="SSF56935">
    <property type="entry name" value="Porins"/>
    <property type="match status" value="1"/>
</dbReference>
<dbReference type="AlphaFoldDB" id="A0A5N0T6X5"/>
<dbReference type="PROSITE" id="PS52016">
    <property type="entry name" value="TONB_DEPENDENT_REC_3"/>
    <property type="match status" value="1"/>
</dbReference>
<feature type="domain" description="TonB-dependent receptor-like beta-barrel" evidence="11">
    <location>
        <begin position="387"/>
        <end position="914"/>
    </location>
</feature>
<evidence type="ECO:0000256" key="5">
    <source>
        <dbReference type="ARBA" id="ARBA00023077"/>
    </source>
</evidence>
<dbReference type="Pfam" id="PF07715">
    <property type="entry name" value="Plug"/>
    <property type="match status" value="1"/>
</dbReference>
<dbReference type="Gene3D" id="2.40.170.20">
    <property type="entry name" value="TonB-dependent receptor, beta-barrel domain"/>
    <property type="match status" value="1"/>
</dbReference>
<evidence type="ECO:0000313" key="13">
    <source>
        <dbReference type="EMBL" id="KAA9129566.1"/>
    </source>
</evidence>
<evidence type="ECO:0000256" key="6">
    <source>
        <dbReference type="ARBA" id="ARBA00023136"/>
    </source>
</evidence>
<evidence type="ECO:0000256" key="4">
    <source>
        <dbReference type="ARBA" id="ARBA00022692"/>
    </source>
</evidence>
<feature type="domain" description="TonB-dependent receptor plug" evidence="12">
    <location>
        <begin position="59"/>
        <end position="169"/>
    </location>
</feature>
<feature type="signal peptide" evidence="10">
    <location>
        <begin position="1"/>
        <end position="29"/>
    </location>
</feature>
<sequence>MYHNKNRLSLAVKTALGFTTMVTAGAAMAQEQSDAEEDFAALEEVIVTGSRIVNPDGFSQTSPVTVVGMEQIEEIGFTRVEDVLNQLPQIEANQTAFIANGSSGTANIDLRGMGANRTLVLVNGRRLQPGGLYSNAPDVNQIPTSMIERVEVLTGGASATYGADAVAGVVNFIMRKVNGVEFSMGASGYQHDNSNSYIQNLMDARNFEYPTGDSGIDGKAYNFDLTIGGDFADGRGNASAYITYRTNEELRQSARDYSSCALGDSGQSCGGSANAAVPNFFIAPLTATGEGPGGYDYDQEIFVTLQSDSSLQDYDGSNVYNFAPINHFMRPDDRWSGGAFIDFEINEHAIAYAELGFADNRTKAQIAESGTFFFEPYPLTIDNPQFPDAFRQSLENYFPGTTDLGIYIGKRNVEGGPRTDILQHTSFRIVGGLKGAITDNWDYDVSYLYGQTTSESIYINDFFASNVLPTIDGSCVGSSSCEPWDVFTFGGVTPSAAAQLAETGKIGAHTSTTVINGYVTGDLGFGLPAGDIFVVAGAEYREEVMERIADLVFEKGLLLGQGGPTPSVDGNYSVNELFAEANIPLLSDLPLIENLTLDMAYRWSDYDTTGDVSTYRVGLDWAVTDWARVRTGYNRAVRAPNVFELFLPQNLGLWGGVDPCAGATPELSAAQCANTGVTPAQYGNITLSPASQYNALYGGNPDLDPEDADTFTFGVVFQPTDTMQLSIDYWDIEIEDTIANIDPELMVTQCAVSGILCDNVVRSGSGSLWQGQNGYVIATNVNLGSVHYEGVDLAWAWSLEALAGTWNFDFIGTYMLTKETAPLPTDDTATYDCVGLINTQCFPTPEWRHVASATYDSDEWWAVTARWRFYQDVEYDGSADLIANDSIDDESYFDATAIFRFMESNDLVLGVNNILDEEPPMVGGSLSTNANTIAGFYDTLGRYLFANVTFRY</sequence>
<keyword evidence="13" id="KW-0675">Receptor</keyword>
<name>A0A5N0T6X5_9GAMM</name>
<keyword evidence="7 8" id="KW-0998">Cell outer membrane</keyword>
<proteinExistence type="inferred from homology"/>
<comment type="similarity">
    <text evidence="8 9">Belongs to the TonB-dependent receptor family.</text>
</comment>
<dbReference type="EMBL" id="VYXP01000014">
    <property type="protein sequence ID" value="KAA9129566.1"/>
    <property type="molecule type" value="Genomic_DNA"/>
</dbReference>
<evidence type="ECO:0000256" key="3">
    <source>
        <dbReference type="ARBA" id="ARBA00022452"/>
    </source>
</evidence>
<dbReference type="Gene3D" id="2.170.130.10">
    <property type="entry name" value="TonB-dependent receptor, plug domain"/>
    <property type="match status" value="1"/>
</dbReference>
<evidence type="ECO:0000256" key="8">
    <source>
        <dbReference type="PROSITE-ProRule" id="PRU01360"/>
    </source>
</evidence>
<dbReference type="GO" id="GO:0009279">
    <property type="term" value="C:cell outer membrane"/>
    <property type="evidence" value="ECO:0007669"/>
    <property type="project" value="UniProtKB-SubCell"/>
</dbReference>
<keyword evidence="2 8" id="KW-0813">Transport</keyword>
<accession>A0A5N0T6X5</accession>
<dbReference type="InterPro" id="IPR037066">
    <property type="entry name" value="Plug_dom_sf"/>
</dbReference>
<evidence type="ECO:0000256" key="7">
    <source>
        <dbReference type="ARBA" id="ARBA00023237"/>
    </source>
</evidence>
<evidence type="ECO:0000313" key="14">
    <source>
        <dbReference type="Proteomes" id="UP000325372"/>
    </source>
</evidence>
<keyword evidence="5 9" id="KW-0798">TonB box</keyword>
<evidence type="ECO:0000259" key="12">
    <source>
        <dbReference type="Pfam" id="PF07715"/>
    </source>
</evidence>
<dbReference type="InterPro" id="IPR012910">
    <property type="entry name" value="Plug_dom"/>
</dbReference>
<feature type="chain" id="PRO_5024301540" evidence="10">
    <location>
        <begin position="30"/>
        <end position="952"/>
    </location>
</feature>
<dbReference type="PANTHER" id="PTHR47234:SF2">
    <property type="entry name" value="TONB-DEPENDENT RECEPTOR"/>
    <property type="match status" value="1"/>
</dbReference>
<keyword evidence="4 8" id="KW-0812">Transmembrane</keyword>
<dbReference type="Pfam" id="PF00593">
    <property type="entry name" value="TonB_dep_Rec_b-barrel"/>
    <property type="match status" value="1"/>
</dbReference>
<reference evidence="13 14" key="1">
    <citation type="submission" date="2019-09" db="EMBL/GenBank/DDBJ databases">
        <title>Wenzhouxiangella sp. Genome sequencing and assembly.</title>
        <authorList>
            <person name="Zhang R."/>
        </authorList>
    </citation>
    <scope>NUCLEOTIDE SEQUENCE [LARGE SCALE GENOMIC DNA]</scope>
    <source>
        <strain evidence="13 14">W260</strain>
    </source>
</reference>
<keyword evidence="10" id="KW-0732">Signal</keyword>